<evidence type="ECO:0000256" key="2">
    <source>
        <dbReference type="ARBA" id="ARBA00034247"/>
    </source>
</evidence>
<evidence type="ECO:0000256" key="1">
    <source>
        <dbReference type="ARBA" id="ARBA00012528"/>
    </source>
</evidence>
<feature type="transmembrane region" description="Helical" evidence="4">
    <location>
        <begin position="95"/>
        <end position="114"/>
    </location>
</feature>
<comment type="catalytic activity">
    <reaction evidence="2">
        <text>2 GTP = 3',3'-c-di-GMP + 2 diphosphate</text>
        <dbReference type="Rhea" id="RHEA:24898"/>
        <dbReference type="ChEBI" id="CHEBI:33019"/>
        <dbReference type="ChEBI" id="CHEBI:37565"/>
        <dbReference type="ChEBI" id="CHEBI:58805"/>
        <dbReference type="EC" id="2.7.7.65"/>
    </reaction>
</comment>
<dbReference type="InterPro" id="IPR043128">
    <property type="entry name" value="Rev_trsase/Diguanyl_cyclase"/>
</dbReference>
<evidence type="ECO:0000313" key="6">
    <source>
        <dbReference type="EMBL" id="NAW64089.1"/>
    </source>
</evidence>
<dbReference type="EC" id="2.7.7.65" evidence="1"/>
<reference evidence="6 7" key="1">
    <citation type="submission" date="2017-05" db="EMBL/GenBank/DDBJ databases">
        <title>High clonality and local adaptation shapes Vibrionaceae linages within an endangered oasis.</title>
        <authorList>
            <person name="Vazquez-Rosas-Landa M."/>
        </authorList>
    </citation>
    <scope>NUCLEOTIDE SEQUENCE [LARGE SCALE GENOMIC DNA]</scope>
    <source>
        <strain evidence="6 7">P46_P4S1P180</strain>
    </source>
</reference>
<dbReference type="EMBL" id="WXWW01000044">
    <property type="protein sequence ID" value="NAW64089.1"/>
    <property type="molecule type" value="Genomic_DNA"/>
</dbReference>
<keyword evidence="4" id="KW-1133">Transmembrane helix</keyword>
<feature type="transmembrane region" description="Helical" evidence="4">
    <location>
        <begin position="71"/>
        <end position="89"/>
    </location>
</feature>
<feature type="transmembrane region" description="Helical" evidence="4">
    <location>
        <begin position="41"/>
        <end position="59"/>
    </location>
</feature>
<dbReference type="GO" id="GO:0043709">
    <property type="term" value="P:cell adhesion involved in single-species biofilm formation"/>
    <property type="evidence" value="ECO:0007669"/>
    <property type="project" value="TreeGrafter"/>
</dbReference>
<dbReference type="GO" id="GO:0005886">
    <property type="term" value="C:plasma membrane"/>
    <property type="evidence" value="ECO:0007669"/>
    <property type="project" value="TreeGrafter"/>
</dbReference>
<dbReference type="SUPFAM" id="SSF55073">
    <property type="entry name" value="Nucleotide cyclase"/>
    <property type="match status" value="1"/>
</dbReference>
<dbReference type="SMART" id="SM00267">
    <property type="entry name" value="GGDEF"/>
    <property type="match status" value="1"/>
</dbReference>
<dbReference type="OrthoDB" id="9812260at2"/>
<dbReference type="PROSITE" id="PS50887">
    <property type="entry name" value="GGDEF"/>
    <property type="match status" value="1"/>
</dbReference>
<protein>
    <recommendedName>
        <fullName evidence="1">diguanylate cyclase</fullName>
        <ecNumber evidence="1">2.7.7.65</ecNumber>
    </recommendedName>
</protein>
<evidence type="ECO:0000313" key="7">
    <source>
        <dbReference type="Proteomes" id="UP000465712"/>
    </source>
</evidence>
<dbReference type="PANTHER" id="PTHR45138">
    <property type="entry name" value="REGULATORY COMPONENTS OF SENSORY TRANSDUCTION SYSTEM"/>
    <property type="match status" value="1"/>
</dbReference>
<keyword evidence="4" id="KW-0472">Membrane</keyword>
<accession>A0A7X4WNL9</accession>
<dbReference type="GO" id="GO:1902201">
    <property type="term" value="P:negative regulation of bacterial-type flagellum-dependent cell motility"/>
    <property type="evidence" value="ECO:0007669"/>
    <property type="project" value="TreeGrafter"/>
</dbReference>
<evidence type="ECO:0000256" key="3">
    <source>
        <dbReference type="SAM" id="MobiDB-lite"/>
    </source>
</evidence>
<feature type="domain" description="GGDEF" evidence="5">
    <location>
        <begin position="264"/>
        <end position="414"/>
    </location>
</feature>
<dbReference type="Pfam" id="PF00990">
    <property type="entry name" value="GGDEF"/>
    <property type="match status" value="2"/>
</dbReference>
<evidence type="ECO:0000259" key="5">
    <source>
        <dbReference type="PROSITE" id="PS50887"/>
    </source>
</evidence>
<evidence type="ECO:0000256" key="4">
    <source>
        <dbReference type="SAM" id="Phobius"/>
    </source>
</evidence>
<proteinExistence type="predicted"/>
<dbReference type="GO" id="GO:0052621">
    <property type="term" value="F:diguanylate cyclase activity"/>
    <property type="evidence" value="ECO:0007669"/>
    <property type="project" value="UniProtKB-EC"/>
</dbReference>
<dbReference type="Proteomes" id="UP000465712">
    <property type="component" value="Unassembled WGS sequence"/>
</dbReference>
<comment type="caution">
    <text evidence="6">The sequence shown here is derived from an EMBL/GenBank/DDBJ whole genome shotgun (WGS) entry which is preliminary data.</text>
</comment>
<feature type="compositionally biased region" description="Basic and acidic residues" evidence="3">
    <location>
        <begin position="349"/>
        <end position="360"/>
    </location>
</feature>
<sequence length="414" mass="46750">MHTLSFSVFRNARMRFALPLALVAGTFAAHSNIVAFMSQHVDVLLLLPYILLSLVMMLCQPFNQSKTGISAMLMLLAYYLIQQNLQAPLSQSQTGVTYILLAVLLPLNLFQLHFIPERRLFSRFGLIYLSVLGLQLCWGWLLINHVNPENYTATWQMYFYTIGEFSPLPLLLIIMIVALACASASIILKRNQGYDQATFICLLFTGLTLFQFQQPYISSIAFTAASSLLLLNLISCSHELAFIDPLTGIPGRRAMETELKHLGRTYTLAMLDVDHFKKFNDKFGHKTGDDVLRLVAQLLLNINIKADVYRYGGEEFTILIKGKTKNQCLDALEELREAIASYPMHIRDFEKRPSDDEDGKRKRGKTQRKQSEVVQITVSIGVADSLEDSRTANVLKVADKALYKAKQNGRNQVV</sequence>
<feature type="transmembrane region" description="Helical" evidence="4">
    <location>
        <begin position="166"/>
        <end position="187"/>
    </location>
</feature>
<dbReference type="Gene3D" id="3.30.70.270">
    <property type="match status" value="1"/>
</dbReference>
<dbReference type="NCBIfam" id="TIGR00254">
    <property type="entry name" value="GGDEF"/>
    <property type="match status" value="1"/>
</dbReference>
<gene>
    <name evidence="6" type="ORF">CAG72_02565</name>
</gene>
<dbReference type="PANTHER" id="PTHR45138:SF9">
    <property type="entry name" value="DIGUANYLATE CYCLASE DGCM-RELATED"/>
    <property type="match status" value="1"/>
</dbReference>
<dbReference type="InterPro" id="IPR029787">
    <property type="entry name" value="Nucleotide_cyclase"/>
</dbReference>
<dbReference type="CDD" id="cd01949">
    <property type="entry name" value="GGDEF"/>
    <property type="match status" value="1"/>
</dbReference>
<name>A0A7X4WNL9_9GAMM</name>
<dbReference type="InterPro" id="IPR050469">
    <property type="entry name" value="Diguanylate_Cyclase"/>
</dbReference>
<feature type="transmembrane region" description="Helical" evidence="4">
    <location>
        <begin position="194"/>
        <end position="210"/>
    </location>
</feature>
<keyword evidence="4" id="KW-0812">Transmembrane</keyword>
<dbReference type="InterPro" id="IPR000160">
    <property type="entry name" value="GGDEF_dom"/>
</dbReference>
<dbReference type="AlphaFoldDB" id="A0A7X4WNL9"/>
<feature type="transmembrane region" description="Helical" evidence="4">
    <location>
        <begin position="126"/>
        <end position="146"/>
    </location>
</feature>
<feature type="region of interest" description="Disordered" evidence="3">
    <location>
        <begin position="349"/>
        <end position="370"/>
    </location>
</feature>
<organism evidence="6 7">
    <name type="scientific">Photobacterium halotolerans</name>
    <dbReference type="NCBI Taxonomy" id="265726"/>
    <lineage>
        <taxon>Bacteria</taxon>
        <taxon>Pseudomonadati</taxon>
        <taxon>Pseudomonadota</taxon>
        <taxon>Gammaproteobacteria</taxon>
        <taxon>Vibrionales</taxon>
        <taxon>Vibrionaceae</taxon>
        <taxon>Photobacterium</taxon>
    </lineage>
</organism>